<keyword evidence="3" id="KW-1185">Reference proteome</keyword>
<reference evidence="2 3" key="1">
    <citation type="submission" date="2020-08" db="EMBL/GenBank/DDBJ databases">
        <title>Oceanospirillum sp. nov. isolated from marine sediment.</title>
        <authorList>
            <person name="Ji X."/>
        </authorList>
    </citation>
    <scope>NUCLEOTIDE SEQUENCE [LARGE SCALE GENOMIC DNA]</scope>
    <source>
        <strain evidence="2 3">D5</strain>
    </source>
</reference>
<sequence>MNKNIKEAYLVDRVALGRIFMNGGGLLLVSTAFVNWAEIVGLDNGFLAIGGTVAMVIGYALGRNEL</sequence>
<dbReference type="Proteomes" id="UP000565262">
    <property type="component" value="Unassembled WGS sequence"/>
</dbReference>
<dbReference type="EMBL" id="JACJFM010000014">
    <property type="protein sequence ID" value="MBB1487387.1"/>
    <property type="molecule type" value="Genomic_DNA"/>
</dbReference>
<keyword evidence="1" id="KW-0472">Membrane</keyword>
<protein>
    <submittedName>
        <fullName evidence="2">Uncharacterized protein</fullName>
    </submittedName>
</protein>
<accession>A0A839ISH5</accession>
<feature type="transmembrane region" description="Helical" evidence="1">
    <location>
        <begin position="45"/>
        <end position="62"/>
    </location>
</feature>
<feature type="transmembrane region" description="Helical" evidence="1">
    <location>
        <begin position="20"/>
        <end position="39"/>
    </location>
</feature>
<evidence type="ECO:0000313" key="2">
    <source>
        <dbReference type="EMBL" id="MBB1487387.1"/>
    </source>
</evidence>
<dbReference type="AlphaFoldDB" id="A0A839ISH5"/>
<name>A0A839ISH5_9GAMM</name>
<gene>
    <name evidence="2" type="ORF">H4O21_12295</name>
</gene>
<keyword evidence="1" id="KW-1133">Transmembrane helix</keyword>
<evidence type="ECO:0000256" key="1">
    <source>
        <dbReference type="SAM" id="Phobius"/>
    </source>
</evidence>
<comment type="caution">
    <text evidence="2">The sequence shown here is derived from an EMBL/GenBank/DDBJ whole genome shotgun (WGS) entry which is preliminary data.</text>
</comment>
<keyword evidence="1" id="KW-0812">Transmembrane</keyword>
<dbReference type="RefSeq" id="WP_182809164.1">
    <property type="nucleotide sequence ID" value="NZ_JACJFM010000014.1"/>
</dbReference>
<organism evidence="2 3">
    <name type="scientific">Oceanospirillum sediminis</name>
    <dbReference type="NCBI Taxonomy" id="2760088"/>
    <lineage>
        <taxon>Bacteria</taxon>
        <taxon>Pseudomonadati</taxon>
        <taxon>Pseudomonadota</taxon>
        <taxon>Gammaproteobacteria</taxon>
        <taxon>Oceanospirillales</taxon>
        <taxon>Oceanospirillaceae</taxon>
        <taxon>Oceanospirillum</taxon>
    </lineage>
</organism>
<proteinExistence type="predicted"/>
<evidence type="ECO:0000313" key="3">
    <source>
        <dbReference type="Proteomes" id="UP000565262"/>
    </source>
</evidence>